<keyword evidence="1" id="KW-1133">Transmembrane helix</keyword>
<dbReference type="Proteomes" id="UP001501175">
    <property type="component" value="Unassembled WGS sequence"/>
</dbReference>
<dbReference type="RefSeq" id="WP_345242466.1">
    <property type="nucleotide sequence ID" value="NZ_BAABHD010000022.1"/>
</dbReference>
<proteinExistence type="predicted"/>
<feature type="transmembrane region" description="Helical" evidence="1">
    <location>
        <begin position="12"/>
        <end position="29"/>
    </location>
</feature>
<accession>A0ABP8MQR8</accession>
<keyword evidence="1" id="KW-0812">Transmembrane</keyword>
<evidence type="ECO:0000313" key="3">
    <source>
        <dbReference type="Proteomes" id="UP001501175"/>
    </source>
</evidence>
<evidence type="ECO:0000313" key="2">
    <source>
        <dbReference type="EMBL" id="GAA4452761.1"/>
    </source>
</evidence>
<gene>
    <name evidence="2" type="ORF">GCM10023189_16680</name>
</gene>
<keyword evidence="1" id="KW-0472">Membrane</keyword>
<organism evidence="2 3">
    <name type="scientific">Nibrella saemangeumensis</name>
    <dbReference type="NCBI Taxonomy" id="1084526"/>
    <lineage>
        <taxon>Bacteria</taxon>
        <taxon>Pseudomonadati</taxon>
        <taxon>Bacteroidota</taxon>
        <taxon>Cytophagia</taxon>
        <taxon>Cytophagales</taxon>
        <taxon>Spirosomataceae</taxon>
        <taxon>Nibrella</taxon>
    </lineage>
</organism>
<name>A0ABP8MQR8_9BACT</name>
<comment type="caution">
    <text evidence="2">The sequence shown here is derived from an EMBL/GenBank/DDBJ whole genome shotgun (WGS) entry which is preliminary data.</text>
</comment>
<reference evidence="3" key="1">
    <citation type="journal article" date="2019" name="Int. J. Syst. Evol. Microbiol.">
        <title>The Global Catalogue of Microorganisms (GCM) 10K type strain sequencing project: providing services to taxonomists for standard genome sequencing and annotation.</title>
        <authorList>
            <consortium name="The Broad Institute Genomics Platform"/>
            <consortium name="The Broad Institute Genome Sequencing Center for Infectious Disease"/>
            <person name="Wu L."/>
            <person name="Ma J."/>
        </authorList>
    </citation>
    <scope>NUCLEOTIDE SEQUENCE [LARGE SCALE GENOMIC DNA]</scope>
    <source>
        <strain evidence="3">JCM 17927</strain>
    </source>
</reference>
<sequence>MILLSSREQLPYVIALFLIIGISSNYLFASYGWWITIFTSSCFDAFAIGAALSYVVVYRQDIIEKIQPKYPVILAGVVLVFLLNANGYAFLPTRTIHSLLTALGLYYCLFKNNSKVANAILTNSWLMRIGIVSYIVYEKPINNLKNRLARKPAPGNPYRVQEKQLDVALVRNNQPADL</sequence>
<evidence type="ECO:0000256" key="1">
    <source>
        <dbReference type="SAM" id="Phobius"/>
    </source>
</evidence>
<protein>
    <submittedName>
        <fullName evidence="2">Uncharacterized protein</fullName>
    </submittedName>
</protein>
<keyword evidence="3" id="KW-1185">Reference proteome</keyword>
<feature type="transmembrane region" description="Helical" evidence="1">
    <location>
        <begin position="35"/>
        <end position="58"/>
    </location>
</feature>
<feature type="transmembrane region" description="Helical" evidence="1">
    <location>
        <begin position="70"/>
        <end position="91"/>
    </location>
</feature>
<dbReference type="EMBL" id="BAABHD010000022">
    <property type="protein sequence ID" value="GAA4452761.1"/>
    <property type="molecule type" value="Genomic_DNA"/>
</dbReference>